<dbReference type="InterPro" id="IPR058846">
    <property type="entry name" value="PAS-like"/>
</dbReference>
<dbReference type="SUPFAM" id="SSF47384">
    <property type="entry name" value="Homodimeric domain of signal transducing histidine kinase"/>
    <property type="match status" value="1"/>
</dbReference>
<dbReference type="PRINTS" id="PR00344">
    <property type="entry name" value="BCTRLSENSOR"/>
</dbReference>
<feature type="region of interest" description="Disordered" evidence="3">
    <location>
        <begin position="142"/>
        <end position="161"/>
    </location>
</feature>
<keyword evidence="1 2" id="KW-0597">Phosphoprotein</keyword>
<keyword evidence="8" id="KW-1185">Reference proteome</keyword>
<evidence type="ECO:0000313" key="7">
    <source>
        <dbReference type="EMBL" id="KAJ4368964.1"/>
    </source>
</evidence>
<dbReference type="PROSITE" id="PS50110">
    <property type="entry name" value="RESPONSE_REGULATORY"/>
    <property type="match status" value="1"/>
</dbReference>
<evidence type="ECO:0000259" key="5">
    <source>
        <dbReference type="PROSITE" id="PS50109"/>
    </source>
</evidence>
<dbReference type="Gene3D" id="3.30.450.20">
    <property type="entry name" value="PAS domain"/>
    <property type="match status" value="2"/>
</dbReference>
<dbReference type="Proteomes" id="UP001140560">
    <property type="component" value="Unassembled WGS sequence"/>
</dbReference>
<proteinExistence type="predicted"/>
<dbReference type="InterPro" id="IPR036097">
    <property type="entry name" value="HisK_dim/P_sf"/>
</dbReference>
<dbReference type="CDD" id="cd00082">
    <property type="entry name" value="HisKA"/>
    <property type="match status" value="1"/>
</dbReference>
<organism evidence="7 8">
    <name type="scientific">Neocucurbitaria cava</name>
    <dbReference type="NCBI Taxonomy" id="798079"/>
    <lineage>
        <taxon>Eukaryota</taxon>
        <taxon>Fungi</taxon>
        <taxon>Dikarya</taxon>
        <taxon>Ascomycota</taxon>
        <taxon>Pezizomycotina</taxon>
        <taxon>Dothideomycetes</taxon>
        <taxon>Pleosporomycetidae</taxon>
        <taxon>Pleosporales</taxon>
        <taxon>Pleosporineae</taxon>
        <taxon>Cucurbitariaceae</taxon>
        <taxon>Neocucurbitaria</taxon>
    </lineage>
</organism>
<sequence length="1178" mass="132115">MASTLVVDLSLLVSFLDCHALSTVIVSYTLDDGKPKDISLVYGNSSFTAWLEAYRLPHQSFKEWAEDPSIWEGLEHGKTKSMPYARLMWAASTVADRWGILQSQSRFGYRSSTGSEESTRPRKRLRTESRDELSWEFSSSVGSSNELHRSTSSPTSSASVEDGFGRTLDWTRYDIPNAPEFVKWLRNFEWSRTRVGSMTSWNAIVRQYAISIMSNPQPRAVYFGLEDPYMLYNEACSKLLGHRHPEAMGVHGSVGAGAAWAAKYEGIKAVWLSGQPTQYHDYYHPIPRGGLPWEEAYFSWSVLPISDDNGRMVGVLKEFWETTTDVVLKRRQQTIEKAESMIAWGDDIETYWSKVRHILEANTEDFPFCLMYSAPHDPHPGKRGHATVEDLIPSSLKLEDLVGLYPDHPIVTDCLDLTDDHNLLAKLFRTAWISVKNLNISEKEHTFPKSLQVKIPGRGLDSVCRSALICPIRRVDGPGSVGFLLFALNPQRPYDLAYQAFVSSLMDKFMKAAASILVPEERDKLRQQWQKARDQERAFTKLANLATVGLALYTPSGELKWRNSTYGTLTNLIMDEMAPSGYSFPTHPDDRHIFDQYLAKLAASDDRKFEPIFQFRVLKDLAVKDPINTPEVWRWLLAHASREWSERDVVEWIGIYVTDITPQLVEKEQKLEDALETKRQSDNFIDMTCHEMRNPLSAIIQSADGILSSFDSGPPEVTNNINVQGLDSMPDDLQASILDSAQTILLCAQHQKRIVDDILTLSKLDSNLLLIAPDRARPITLVERVLSMYEGELTEAKIAANLKIDKSYTDLHIDWIMLDPARLLQILINLLTNAIKFTKKEDAKKITVLLGASMEPPSAGTTNVSFIPQRTSRADARSTPDWGIGEDVYLQFDVCDTGKGLTAEEMSNLFRRFSQASAKTYSQYGGSGLGLFISRELTELQGGQIGVYSVPGHGSTFAFYIKARRYKPETTDERLPDDDLTSGVQLVKQTFPTELEHESDPEPGTHPQLSAQPNIPPSLTPSDLHILLVEDNLINQKVTANQLRKVGCTVHIANHGIECLTFLEKSSCYSSNTDTDTDTTPLSLILLDQEMPIMDGLTCVHRIRDWQREGKLNTHVPVIACTGNARREQVTSLLEAGMDEVVTKPFRISELMPKMFELLQRVGGGGGCGSGDGKVVAP</sequence>
<dbReference type="Gene3D" id="3.40.50.2300">
    <property type="match status" value="1"/>
</dbReference>
<protein>
    <recommendedName>
        <fullName evidence="9">Histidine kinase</fullName>
    </recommendedName>
</protein>
<feature type="signal peptide" evidence="4">
    <location>
        <begin position="1"/>
        <end position="20"/>
    </location>
</feature>
<gene>
    <name evidence="7" type="ORF">N0V83_006046</name>
</gene>
<dbReference type="OrthoDB" id="60033at2759"/>
<dbReference type="EMBL" id="JAPEUY010000010">
    <property type="protein sequence ID" value="KAJ4368964.1"/>
    <property type="molecule type" value="Genomic_DNA"/>
</dbReference>
<feature type="modified residue" description="4-aspartylphosphate" evidence="2">
    <location>
        <position position="1088"/>
    </location>
</feature>
<dbReference type="InterPro" id="IPR036890">
    <property type="entry name" value="HATPase_C_sf"/>
</dbReference>
<dbReference type="InterPro" id="IPR005467">
    <property type="entry name" value="His_kinase_dom"/>
</dbReference>
<dbReference type="InterPro" id="IPR001789">
    <property type="entry name" value="Sig_transdc_resp-reg_receiver"/>
</dbReference>
<feature type="domain" description="Histidine kinase" evidence="5">
    <location>
        <begin position="687"/>
        <end position="965"/>
    </location>
</feature>
<reference evidence="7" key="1">
    <citation type="submission" date="2022-10" db="EMBL/GenBank/DDBJ databases">
        <title>Tapping the CABI collections for fungal endophytes: first genome assemblies for Collariella, Neodidymelliopsis, Ascochyta clinopodiicola, Didymella pomorum, Didymosphaeria variabile, Neocosmospora piperis and Neocucurbitaria cava.</title>
        <authorList>
            <person name="Hill R."/>
        </authorList>
    </citation>
    <scope>NUCLEOTIDE SEQUENCE</scope>
    <source>
        <strain evidence="7">IMI 356814</strain>
    </source>
</reference>
<dbReference type="InterPro" id="IPR011006">
    <property type="entry name" value="CheY-like_superfamily"/>
</dbReference>
<dbReference type="SMART" id="SM00448">
    <property type="entry name" value="REC"/>
    <property type="match status" value="1"/>
</dbReference>
<dbReference type="SMART" id="SM00388">
    <property type="entry name" value="HisKA"/>
    <property type="match status" value="1"/>
</dbReference>
<dbReference type="Pfam" id="PF26131">
    <property type="entry name" value="PAS-like"/>
    <property type="match status" value="1"/>
</dbReference>
<dbReference type="GO" id="GO:0000155">
    <property type="term" value="F:phosphorelay sensor kinase activity"/>
    <property type="evidence" value="ECO:0007669"/>
    <property type="project" value="InterPro"/>
</dbReference>
<dbReference type="InterPro" id="IPR003594">
    <property type="entry name" value="HATPase_dom"/>
</dbReference>
<name>A0A9W8Y6H0_9PLEO</name>
<dbReference type="SMART" id="SM00387">
    <property type="entry name" value="HATPase_c"/>
    <property type="match status" value="1"/>
</dbReference>
<dbReference type="Gene3D" id="1.10.287.130">
    <property type="match status" value="1"/>
</dbReference>
<evidence type="ECO:0000256" key="3">
    <source>
        <dbReference type="SAM" id="MobiDB-lite"/>
    </source>
</evidence>
<evidence type="ECO:0000256" key="4">
    <source>
        <dbReference type="SAM" id="SignalP"/>
    </source>
</evidence>
<accession>A0A9W8Y6H0</accession>
<dbReference type="PROSITE" id="PS50109">
    <property type="entry name" value="HIS_KIN"/>
    <property type="match status" value="1"/>
</dbReference>
<dbReference type="SUPFAM" id="SSF55874">
    <property type="entry name" value="ATPase domain of HSP90 chaperone/DNA topoisomerase II/histidine kinase"/>
    <property type="match status" value="1"/>
</dbReference>
<evidence type="ECO:0008006" key="9">
    <source>
        <dbReference type="Google" id="ProtNLM"/>
    </source>
</evidence>
<comment type="caution">
    <text evidence="7">The sequence shown here is derived from an EMBL/GenBank/DDBJ whole genome shotgun (WGS) entry which is preliminary data.</text>
</comment>
<feature type="compositionally biased region" description="Low complexity" evidence="3">
    <location>
        <begin position="150"/>
        <end position="159"/>
    </location>
</feature>
<evidence type="ECO:0000256" key="1">
    <source>
        <dbReference type="ARBA" id="ARBA00022553"/>
    </source>
</evidence>
<dbReference type="InterPro" id="IPR003661">
    <property type="entry name" value="HisK_dim/P_dom"/>
</dbReference>
<dbReference type="PANTHER" id="PTHR43719">
    <property type="entry name" value="TWO-COMPONENT HISTIDINE KINASE"/>
    <property type="match status" value="1"/>
</dbReference>
<evidence type="ECO:0000259" key="6">
    <source>
        <dbReference type="PROSITE" id="PS50110"/>
    </source>
</evidence>
<dbReference type="PANTHER" id="PTHR43719:SF30">
    <property type="entry name" value="TWO-COMPONENT SYSTEM RESPONSE REGULATOR"/>
    <property type="match status" value="1"/>
</dbReference>
<dbReference type="Pfam" id="PF00072">
    <property type="entry name" value="Response_reg"/>
    <property type="match status" value="1"/>
</dbReference>
<dbReference type="SUPFAM" id="SSF52172">
    <property type="entry name" value="CheY-like"/>
    <property type="match status" value="1"/>
</dbReference>
<feature type="region of interest" description="Disordered" evidence="3">
    <location>
        <begin position="994"/>
        <end position="1016"/>
    </location>
</feature>
<dbReference type="SUPFAM" id="SSF55785">
    <property type="entry name" value="PYP-like sensor domain (PAS domain)"/>
    <property type="match status" value="1"/>
</dbReference>
<evidence type="ECO:0000313" key="8">
    <source>
        <dbReference type="Proteomes" id="UP001140560"/>
    </source>
</evidence>
<dbReference type="AlphaFoldDB" id="A0A9W8Y6H0"/>
<evidence type="ECO:0000256" key="2">
    <source>
        <dbReference type="PROSITE-ProRule" id="PRU00169"/>
    </source>
</evidence>
<dbReference type="CDD" id="cd17546">
    <property type="entry name" value="REC_hyHK_CKI1_RcsC-like"/>
    <property type="match status" value="1"/>
</dbReference>
<feature type="chain" id="PRO_5040957095" description="Histidine kinase" evidence="4">
    <location>
        <begin position="21"/>
        <end position="1178"/>
    </location>
</feature>
<dbReference type="InterPro" id="IPR050956">
    <property type="entry name" value="2C_system_His_kinase"/>
</dbReference>
<feature type="domain" description="Response regulatory" evidence="6">
    <location>
        <begin position="1025"/>
        <end position="1159"/>
    </location>
</feature>
<dbReference type="Pfam" id="PF02518">
    <property type="entry name" value="HATPase_c"/>
    <property type="match status" value="1"/>
</dbReference>
<dbReference type="Pfam" id="PF00512">
    <property type="entry name" value="HisKA"/>
    <property type="match status" value="1"/>
</dbReference>
<dbReference type="Gene3D" id="3.30.565.10">
    <property type="entry name" value="Histidine kinase-like ATPase, C-terminal domain"/>
    <property type="match status" value="1"/>
</dbReference>
<dbReference type="InterPro" id="IPR004358">
    <property type="entry name" value="Sig_transdc_His_kin-like_C"/>
</dbReference>
<dbReference type="CDD" id="cd16922">
    <property type="entry name" value="HATPase_EvgS-ArcB-TorS-like"/>
    <property type="match status" value="1"/>
</dbReference>
<keyword evidence="4" id="KW-0732">Signal</keyword>
<dbReference type="InterPro" id="IPR035965">
    <property type="entry name" value="PAS-like_dom_sf"/>
</dbReference>